<dbReference type="CDD" id="cd06782">
    <property type="entry name" value="cpPDZ_CPP-like"/>
    <property type="match status" value="1"/>
</dbReference>
<keyword evidence="4" id="KW-0378">Hydrolase</keyword>
<evidence type="ECO:0000313" key="4">
    <source>
        <dbReference type="EMBL" id="AKT36242.1"/>
    </source>
</evidence>
<keyword evidence="5" id="KW-1185">Reference proteome</keyword>
<keyword evidence="4" id="KW-0645">Protease</keyword>
<keyword evidence="2" id="KW-0472">Membrane</keyword>
<protein>
    <submittedName>
        <fullName evidence="4">Carboxyl-terminal processing protease</fullName>
    </submittedName>
</protein>
<evidence type="ECO:0000256" key="2">
    <source>
        <dbReference type="SAM" id="Phobius"/>
    </source>
</evidence>
<dbReference type="Gene3D" id="2.60.40.1120">
    <property type="entry name" value="Carboxypeptidase-like, regulatory domain"/>
    <property type="match status" value="2"/>
</dbReference>
<feature type="transmembrane region" description="Helical" evidence="2">
    <location>
        <begin position="12"/>
        <end position="30"/>
    </location>
</feature>
<dbReference type="RefSeq" id="WP_050428790.1">
    <property type="nucleotide sequence ID" value="NZ_CP012159.1"/>
</dbReference>
<gene>
    <name evidence="4" type="ORF">CMC5_003560</name>
</gene>
<dbReference type="GO" id="GO:0030246">
    <property type="term" value="F:carbohydrate binding"/>
    <property type="evidence" value="ECO:0007669"/>
    <property type="project" value="InterPro"/>
</dbReference>
<dbReference type="InterPro" id="IPR041489">
    <property type="entry name" value="PDZ_6"/>
</dbReference>
<feature type="region of interest" description="Disordered" evidence="1">
    <location>
        <begin position="35"/>
        <end position="55"/>
    </location>
</feature>
<feature type="compositionally biased region" description="Low complexity" evidence="1">
    <location>
        <begin position="35"/>
        <end position="52"/>
    </location>
</feature>
<dbReference type="Pfam" id="PF13620">
    <property type="entry name" value="CarboxypepD_reg"/>
    <property type="match status" value="2"/>
</dbReference>
<dbReference type="STRING" id="52.CMC5_003560"/>
<dbReference type="SUPFAM" id="SSF49464">
    <property type="entry name" value="Carboxypeptidase regulatory domain-like"/>
    <property type="match status" value="2"/>
</dbReference>
<dbReference type="Gene3D" id="2.30.42.10">
    <property type="match status" value="1"/>
</dbReference>
<dbReference type="OrthoDB" id="5479785at2"/>
<dbReference type="SMART" id="SM00228">
    <property type="entry name" value="PDZ"/>
    <property type="match status" value="1"/>
</dbReference>
<dbReference type="SUPFAM" id="SSF50156">
    <property type="entry name" value="PDZ domain-like"/>
    <property type="match status" value="1"/>
</dbReference>
<keyword evidence="2" id="KW-0812">Transmembrane</keyword>
<accession>A0A0K1E6D3</accession>
<dbReference type="PANTHER" id="PTHR32060:SF22">
    <property type="entry name" value="CARBOXYL-TERMINAL-PROCESSING PEPTIDASE 3, CHLOROPLASTIC"/>
    <property type="match status" value="1"/>
</dbReference>
<dbReference type="PANTHER" id="PTHR32060">
    <property type="entry name" value="TAIL-SPECIFIC PROTEASE"/>
    <property type="match status" value="1"/>
</dbReference>
<proteinExistence type="predicted"/>
<keyword evidence="2" id="KW-1133">Transmembrane helix</keyword>
<dbReference type="GO" id="GO:0006508">
    <property type="term" value="P:proteolysis"/>
    <property type="evidence" value="ECO:0007669"/>
    <property type="project" value="UniProtKB-KW"/>
</dbReference>
<evidence type="ECO:0000259" key="3">
    <source>
        <dbReference type="PROSITE" id="PS50106"/>
    </source>
</evidence>
<organism evidence="4 5">
    <name type="scientific">Chondromyces crocatus</name>
    <dbReference type="NCBI Taxonomy" id="52"/>
    <lineage>
        <taxon>Bacteria</taxon>
        <taxon>Pseudomonadati</taxon>
        <taxon>Myxococcota</taxon>
        <taxon>Polyangia</taxon>
        <taxon>Polyangiales</taxon>
        <taxon>Polyangiaceae</taxon>
        <taxon>Chondromyces</taxon>
    </lineage>
</organism>
<dbReference type="EMBL" id="CP012159">
    <property type="protein sequence ID" value="AKT36242.1"/>
    <property type="molecule type" value="Genomic_DNA"/>
</dbReference>
<dbReference type="InterPro" id="IPR036034">
    <property type="entry name" value="PDZ_sf"/>
</dbReference>
<evidence type="ECO:0000256" key="1">
    <source>
        <dbReference type="SAM" id="MobiDB-lite"/>
    </source>
</evidence>
<dbReference type="SUPFAM" id="SSF49452">
    <property type="entry name" value="Starch-binding domain-like"/>
    <property type="match status" value="1"/>
</dbReference>
<dbReference type="KEGG" id="ccro:CMC5_003560"/>
<evidence type="ECO:0000313" key="5">
    <source>
        <dbReference type="Proteomes" id="UP000067626"/>
    </source>
</evidence>
<dbReference type="PROSITE" id="PS50106">
    <property type="entry name" value="PDZ"/>
    <property type="match status" value="1"/>
</dbReference>
<feature type="domain" description="PDZ" evidence="3">
    <location>
        <begin position="331"/>
        <end position="407"/>
    </location>
</feature>
<reference evidence="4 5" key="1">
    <citation type="submission" date="2015-07" db="EMBL/GenBank/DDBJ databases">
        <title>Genome analysis of myxobacterium Chondromyces crocatus Cm c5 reveals a high potential for natural compound synthesis and the genetic basis for the loss of fruiting body formation.</title>
        <authorList>
            <person name="Zaburannyi N."/>
            <person name="Bunk B."/>
            <person name="Maier J."/>
            <person name="Overmann J."/>
            <person name="Mueller R."/>
        </authorList>
    </citation>
    <scope>NUCLEOTIDE SEQUENCE [LARGE SCALE GENOMIC DNA]</scope>
    <source>
        <strain evidence="4 5">Cm c5</strain>
    </source>
</reference>
<dbReference type="AlphaFoldDB" id="A0A0K1E6D3"/>
<dbReference type="InterPro" id="IPR013784">
    <property type="entry name" value="Carb-bd-like_fold"/>
</dbReference>
<sequence length="432" mass="45552">MERDRQGTWGTAALLSLALLTLPLIVWLILPKPAAPSRSAPPMTRTSVEVASPPAPPEPVLAAQHDEVEAPVEAERTVPVRGTVLDPEGNPMTAAVVSCEEPRASAATDGEGRFELPPEAEGCLAMAVHALHQPSEKTQLHAGRENTLRLMAGGVIEGAVLDEQGRPVTSYQLAVEAFVPSLDPEARYGNRSRRVSDPEGLFRMDRLPPGRYVLAASAEGRPPARSEGIEVERGRTTAHVRITLAQGATLRGRVTDAETQAPIGEAQVQLDAVTSSGPSAIPAVKTDDAGRFEITGVPRQGPFSVRVQHADYMAKIVPGLDARGGGSTEVDVGLRRRVEGGANEEFTGIGATLLPGPEGVKVMGVIEGGPAERAGLLAGDRLVRIDGVDATGMTLSDCVQRLRGASGTRVSLSVDREGRPVDLTVLREVVVR</sequence>
<dbReference type="Pfam" id="PF17820">
    <property type="entry name" value="PDZ_6"/>
    <property type="match status" value="1"/>
</dbReference>
<dbReference type="Proteomes" id="UP000067626">
    <property type="component" value="Chromosome"/>
</dbReference>
<dbReference type="InterPro" id="IPR008969">
    <property type="entry name" value="CarboxyPept-like_regulatory"/>
</dbReference>
<dbReference type="InterPro" id="IPR001478">
    <property type="entry name" value="PDZ"/>
</dbReference>
<dbReference type="GO" id="GO:0004175">
    <property type="term" value="F:endopeptidase activity"/>
    <property type="evidence" value="ECO:0007669"/>
    <property type="project" value="TreeGrafter"/>
</dbReference>
<name>A0A0K1E6D3_CHOCO</name>